<keyword evidence="1" id="KW-0472">Membrane</keyword>
<evidence type="ECO:0000313" key="3">
    <source>
        <dbReference type="Proteomes" id="UP000011721"/>
    </source>
</evidence>
<name>M1P5G4_DESSD</name>
<keyword evidence="1" id="KW-0812">Transmembrane</keyword>
<dbReference type="OrthoDB" id="5453998at2"/>
<evidence type="ECO:0000256" key="1">
    <source>
        <dbReference type="SAM" id="Phobius"/>
    </source>
</evidence>
<dbReference type="SUPFAM" id="SSF53850">
    <property type="entry name" value="Periplasmic binding protein-like II"/>
    <property type="match status" value="1"/>
</dbReference>
<dbReference type="EMBL" id="CP003985">
    <property type="protein sequence ID" value="AGF78733.1"/>
    <property type="molecule type" value="Genomic_DNA"/>
</dbReference>
<protein>
    <submittedName>
        <fullName evidence="2">Amino acid ABC transporter substrate-binding protein, PAAT family</fullName>
    </submittedName>
</protein>
<dbReference type="KEGG" id="dsf:UWK_02192"/>
<proteinExistence type="predicted"/>
<accession>M1P5G4</accession>
<dbReference type="eggNOG" id="COG0834">
    <property type="taxonomic scope" value="Bacteria"/>
</dbReference>
<keyword evidence="3" id="KW-1185">Reference proteome</keyword>
<gene>
    <name evidence="2" type="ordered locus">UWK_02192</name>
</gene>
<organism evidence="2 3">
    <name type="scientific">Desulfocapsa sulfexigens (strain DSM 10523 / SB164P1)</name>
    <dbReference type="NCBI Taxonomy" id="1167006"/>
    <lineage>
        <taxon>Bacteria</taxon>
        <taxon>Pseudomonadati</taxon>
        <taxon>Thermodesulfobacteriota</taxon>
        <taxon>Desulfobulbia</taxon>
        <taxon>Desulfobulbales</taxon>
        <taxon>Desulfocapsaceae</taxon>
        <taxon>Desulfocapsa</taxon>
    </lineage>
</organism>
<dbReference type="Proteomes" id="UP000011721">
    <property type="component" value="Chromosome"/>
</dbReference>
<dbReference type="HOGENOM" id="CLU_094477_0_0_7"/>
<sequence>MSKFIRYLITWIDIFFFRSIIILVVLGVFSPLSYAQDIHVATDIWEGYSNRDGTGYYFDILREIYPSPEYSLKISYVPFRRGLRMVETSRADLTLGVNRGDMDDGFIAKAVVENDTVDLLMSRDLAQKWQGLNSLKNKRIAARSGYNFDIHFDFPIEYSENNSLLGMMRMLKIGRIDAVLDYLADMKNLWEQACLDDNYIIMEAVLASPAFFAFSREQQDLKKHFETKFQELLQSGRIYELGRKYGIEESQLP</sequence>
<dbReference type="AlphaFoldDB" id="M1P5G4"/>
<reference evidence="3" key="1">
    <citation type="journal article" date="2013" name="Stand. Genomic Sci.">
        <title>Complete genome sequence of Desulfocapsa sulfexigens, a marine deltaproteobacterium specialized in disproportionating inorganic sulfur compounds.</title>
        <authorList>
            <person name="Finster K.W."/>
            <person name="Kjeldsen K.U."/>
            <person name="Kube M."/>
            <person name="Reinhardt R."/>
            <person name="Mussmann M."/>
            <person name="Amann R."/>
            <person name="Schreiber L."/>
        </authorList>
    </citation>
    <scope>NUCLEOTIDE SEQUENCE [LARGE SCALE GENOMIC DNA]</scope>
    <source>
        <strain evidence="3">DSM 10523 / SB164P1</strain>
    </source>
</reference>
<dbReference type="STRING" id="1167006.UWK_02192"/>
<evidence type="ECO:0000313" key="2">
    <source>
        <dbReference type="EMBL" id="AGF78733.1"/>
    </source>
</evidence>
<dbReference type="Gene3D" id="3.40.190.10">
    <property type="entry name" value="Periplasmic binding protein-like II"/>
    <property type="match status" value="2"/>
</dbReference>
<feature type="transmembrane region" description="Helical" evidence="1">
    <location>
        <begin position="7"/>
        <end position="29"/>
    </location>
</feature>
<keyword evidence="1" id="KW-1133">Transmembrane helix</keyword>